<feature type="chain" id="PRO_5045025170" evidence="10">
    <location>
        <begin position="24"/>
        <end position="792"/>
    </location>
</feature>
<keyword evidence="12" id="KW-1185">Reference proteome</keyword>
<dbReference type="PROSITE" id="PS50011">
    <property type="entry name" value="PROTEIN_KINASE_DOM"/>
    <property type="match status" value="1"/>
</dbReference>
<evidence type="ECO:0000256" key="6">
    <source>
        <dbReference type="ARBA" id="ARBA00022840"/>
    </source>
</evidence>
<dbReference type="Pfam" id="PF12819">
    <property type="entry name" value="Malectin_like"/>
    <property type="match status" value="1"/>
</dbReference>
<evidence type="ECO:0000256" key="7">
    <source>
        <dbReference type="ARBA" id="ARBA00023180"/>
    </source>
</evidence>
<feature type="domain" description="Protein kinase" evidence="11">
    <location>
        <begin position="470"/>
        <end position="748"/>
    </location>
</feature>
<dbReference type="RefSeq" id="XP_056688914.1">
    <property type="nucleotide sequence ID" value="XM_056832936.1"/>
</dbReference>
<evidence type="ECO:0000256" key="8">
    <source>
        <dbReference type="PROSITE-ProRule" id="PRU10141"/>
    </source>
</evidence>
<reference evidence="12" key="1">
    <citation type="journal article" date="2021" name="Nat. Commun.">
        <title>Genomic analyses provide insights into spinach domestication and the genetic basis of agronomic traits.</title>
        <authorList>
            <person name="Cai X."/>
            <person name="Sun X."/>
            <person name="Xu C."/>
            <person name="Sun H."/>
            <person name="Wang X."/>
            <person name="Ge C."/>
            <person name="Zhang Z."/>
            <person name="Wang Q."/>
            <person name="Fei Z."/>
            <person name="Jiao C."/>
            <person name="Wang Q."/>
        </authorList>
    </citation>
    <scope>NUCLEOTIDE SEQUENCE [LARGE SCALE GENOMIC DNA]</scope>
    <source>
        <strain evidence="12">cv. Varoflay</strain>
    </source>
</reference>
<evidence type="ECO:0000256" key="9">
    <source>
        <dbReference type="SAM" id="Phobius"/>
    </source>
</evidence>
<evidence type="ECO:0000256" key="3">
    <source>
        <dbReference type="ARBA" id="ARBA00022679"/>
    </source>
</evidence>
<keyword evidence="4 8" id="KW-0547">Nucleotide-binding</keyword>
<dbReference type="InterPro" id="IPR045272">
    <property type="entry name" value="ANXUR1/2-like"/>
</dbReference>
<dbReference type="SMART" id="SM00220">
    <property type="entry name" value="S_TKc"/>
    <property type="match status" value="1"/>
</dbReference>
<dbReference type="InterPro" id="IPR017441">
    <property type="entry name" value="Protein_kinase_ATP_BS"/>
</dbReference>
<evidence type="ECO:0000256" key="4">
    <source>
        <dbReference type="ARBA" id="ARBA00022741"/>
    </source>
</evidence>
<evidence type="ECO:0000256" key="10">
    <source>
        <dbReference type="SAM" id="SignalP"/>
    </source>
</evidence>
<dbReference type="RefSeq" id="XP_056688913.1">
    <property type="nucleotide sequence ID" value="XM_056832935.1"/>
</dbReference>
<dbReference type="Gene3D" id="1.10.510.10">
    <property type="entry name" value="Transferase(Phosphotransferase) domain 1"/>
    <property type="match status" value="1"/>
</dbReference>
<evidence type="ECO:0000256" key="1">
    <source>
        <dbReference type="ARBA" id="ARBA00004479"/>
    </source>
</evidence>
<dbReference type="PANTHER" id="PTHR27003">
    <property type="entry name" value="OS07G0166700 PROTEIN"/>
    <property type="match status" value="1"/>
</dbReference>
<dbReference type="Gene3D" id="1.20.5.510">
    <property type="entry name" value="Single helix bin"/>
    <property type="match status" value="1"/>
</dbReference>
<evidence type="ECO:0000313" key="16">
    <source>
        <dbReference type="RefSeq" id="XP_056688914.1"/>
    </source>
</evidence>
<dbReference type="Pfam" id="PF07714">
    <property type="entry name" value="PK_Tyr_Ser-Thr"/>
    <property type="match status" value="1"/>
</dbReference>
<sequence>MAYKYSLFYWILLLICISFKAYGGNIFIDCGSQSNTIIGDRLFMADKYSSKYLTTSNQVLSNCSVNNNSSLLYKTARIFNGKTTYKLPIGRVGRYFIRLHFFPFTNKSFDLRKSKFWVSIGRFLVLRDFTPPQYPVVREFSLNVTSSNLNIFLEPADNSMAFLNAFEVVLVPDVLIQNDAISVPPVQDDNIGLTYRAFETLFRINMGGPLVSYNNDPLWRTWIQDDNYLENKNFTGVVQNRKVVSYAKSVGVATKDDAPLAVYGSCRHIDNPRESFNITWSFDISLGFQYLIRFHFCDIVSEDLGELSFNIYVNSYTVKESLDLEVLSKGRLGTPVFLDFVTPTAMDTNQLVVQIGPPIAYEAQRDGILNGLEIMKLNNYKILAATTASSLVPPSSQSGSGSKNKIRMIVGVTVGSVILFVFVGIGFLFHRRKKSHSPYSLTPETNLTVLASNSATRITLATILHATNHFDKSRVIGKGGFGTVYKGVLDNTDVAVKRGSRDNSQGQYEFFTEIKLLSQFRHKHLVYLVGYCDEGLEMILVYDYMENGTLKSHLYGKEKKSCLSWLQRLEICIGVAKGLHYLHTGTGRTEVENGVVHGDVKSGNILLDKNLNARIADFGLCTIVPGPNQPDVSVEVKGSFGYLDPEYFFKRKLTHKSDIYSFGVVLFEVVCARPAIDNTDPENPVNLVEWAQCLQKDKPLEQIIDPQLQGTINSDCLQEYWNIAGACVAERSIHRPSMGDVLWRLEKVQQLETPLTDEDESVNTANATEIDRGIDSLMSDGENLLTPFISIG</sequence>
<keyword evidence="9" id="KW-0812">Transmembrane</keyword>
<dbReference type="GeneID" id="110784725"/>
<keyword evidence="10" id="KW-0732">Signal</keyword>
<dbReference type="RefSeq" id="XP_021844869.2">
    <property type="nucleotide sequence ID" value="XM_021989177.2"/>
</dbReference>
<evidence type="ECO:0000313" key="14">
    <source>
        <dbReference type="RefSeq" id="XP_021844870.2"/>
    </source>
</evidence>
<dbReference type="CDD" id="cd14066">
    <property type="entry name" value="STKc_IRAK"/>
    <property type="match status" value="1"/>
</dbReference>
<evidence type="ECO:0000256" key="5">
    <source>
        <dbReference type="ARBA" id="ARBA00022777"/>
    </source>
</evidence>
<dbReference type="Gene3D" id="3.30.200.20">
    <property type="entry name" value="Phosphorylase Kinase, domain 1"/>
    <property type="match status" value="1"/>
</dbReference>
<dbReference type="PROSITE" id="PS00107">
    <property type="entry name" value="PROTEIN_KINASE_ATP"/>
    <property type="match status" value="1"/>
</dbReference>
<dbReference type="InterPro" id="IPR001245">
    <property type="entry name" value="Ser-Thr/Tyr_kinase_cat_dom"/>
</dbReference>
<dbReference type="PANTHER" id="PTHR27003:SF426">
    <property type="entry name" value="RECEPTOR-LIKE PROTEIN KINASE HERK 1"/>
    <property type="match status" value="1"/>
</dbReference>
<keyword evidence="9" id="KW-0472">Membrane</keyword>
<keyword evidence="2" id="KW-0723">Serine/threonine-protein kinase</keyword>
<name>A0ABM3R000_SPIOL</name>
<dbReference type="InterPro" id="IPR011009">
    <property type="entry name" value="Kinase-like_dom_sf"/>
</dbReference>
<evidence type="ECO:0000256" key="2">
    <source>
        <dbReference type="ARBA" id="ARBA00022527"/>
    </source>
</evidence>
<keyword evidence="5" id="KW-0418">Kinase</keyword>
<feature type="transmembrane region" description="Helical" evidence="9">
    <location>
        <begin position="408"/>
        <end position="429"/>
    </location>
</feature>
<gene>
    <name evidence="13 14 15 16 17 18" type="primary">LOC110784725</name>
</gene>
<dbReference type="Gene3D" id="2.60.120.430">
    <property type="entry name" value="Galactose-binding lectin"/>
    <property type="match status" value="2"/>
</dbReference>
<evidence type="ECO:0000259" key="11">
    <source>
        <dbReference type="PROSITE" id="PS50011"/>
    </source>
</evidence>
<reference evidence="13 14" key="2">
    <citation type="submission" date="2025-05" db="UniProtKB">
        <authorList>
            <consortium name="RefSeq"/>
        </authorList>
    </citation>
    <scope>IDENTIFICATION</scope>
    <source>
        <tissue evidence="13 14">Leaf</tissue>
    </source>
</reference>
<evidence type="ECO:0000313" key="15">
    <source>
        <dbReference type="RefSeq" id="XP_056688913.1"/>
    </source>
</evidence>
<keyword evidence="9" id="KW-1133">Transmembrane helix</keyword>
<dbReference type="InterPro" id="IPR008271">
    <property type="entry name" value="Ser/Thr_kinase_AS"/>
</dbReference>
<organism evidence="12 15">
    <name type="scientific">Spinacia oleracea</name>
    <name type="common">Spinach</name>
    <dbReference type="NCBI Taxonomy" id="3562"/>
    <lineage>
        <taxon>Eukaryota</taxon>
        <taxon>Viridiplantae</taxon>
        <taxon>Streptophyta</taxon>
        <taxon>Embryophyta</taxon>
        <taxon>Tracheophyta</taxon>
        <taxon>Spermatophyta</taxon>
        <taxon>Magnoliopsida</taxon>
        <taxon>eudicotyledons</taxon>
        <taxon>Gunneridae</taxon>
        <taxon>Pentapetalae</taxon>
        <taxon>Caryophyllales</taxon>
        <taxon>Chenopodiaceae</taxon>
        <taxon>Chenopodioideae</taxon>
        <taxon>Anserineae</taxon>
        <taxon>Spinacia</taxon>
    </lineage>
</organism>
<dbReference type="InterPro" id="IPR024788">
    <property type="entry name" value="Malectin-like_Carb-bd_dom"/>
</dbReference>
<feature type="signal peptide" evidence="10">
    <location>
        <begin position="1"/>
        <end position="23"/>
    </location>
</feature>
<evidence type="ECO:0000313" key="13">
    <source>
        <dbReference type="RefSeq" id="XP_021844869.2"/>
    </source>
</evidence>
<accession>A0ABM3R000</accession>
<dbReference type="SUPFAM" id="SSF56112">
    <property type="entry name" value="Protein kinase-like (PK-like)"/>
    <property type="match status" value="1"/>
</dbReference>
<keyword evidence="3" id="KW-0808">Transferase</keyword>
<dbReference type="RefSeq" id="XP_056688916.1">
    <property type="nucleotide sequence ID" value="XM_056832938.1"/>
</dbReference>
<dbReference type="RefSeq" id="XP_021844870.2">
    <property type="nucleotide sequence ID" value="XM_021989178.2"/>
</dbReference>
<dbReference type="Proteomes" id="UP000813463">
    <property type="component" value="Chromosome 6"/>
</dbReference>
<evidence type="ECO:0000313" key="17">
    <source>
        <dbReference type="RefSeq" id="XP_056688915.1"/>
    </source>
</evidence>
<dbReference type="RefSeq" id="XP_056688915.1">
    <property type="nucleotide sequence ID" value="XM_056832937.1"/>
</dbReference>
<evidence type="ECO:0000313" key="18">
    <source>
        <dbReference type="RefSeq" id="XP_056688916.1"/>
    </source>
</evidence>
<keyword evidence="7" id="KW-0325">Glycoprotein</keyword>
<protein>
    <submittedName>
        <fullName evidence="13 14">Probable receptor-like protein kinase At5g59700</fullName>
    </submittedName>
</protein>
<comment type="subcellular location">
    <subcellularLocation>
        <location evidence="1">Membrane</location>
        <topology evidence="1">Single-pass type I membrane protein</topology>
    </subcellularLocation>
</comment>
<dbReference type="InterPro" id="IPR000719">
    <property type="entry name" value="Prot_kinase_dom"/>
</dbReference>
<evidence type="ECO:0000313" key="12">
    <source>
        <dbReference type="Proteomes" id="UP000813463"/>
    </source>
</evidence>
<dbReference type="PROSITE" id="PS00108">
    <property type="entry name" value="PROTEIN_KINASE_ST"/>
    <property type="match status" value="1"/>
</dbReference>
<feature type="binding site" evidence="8">
    <location>
        <position position="497"/>
    </location>
    <ligand>
        <name>ATP</name>
        <dbReference type="ChEBI" id="CHEBI:30616"/>
    </ligand>
</feature>
<proteinExistence type="predicted"/>
<keyword evidence="6 8" id="KW-0067">ATP-binding</keyword>